<dbReference type="AlphaFoldDB" id="A0A8I1Y1P2"/>
<dbReference type="PANTHER" id="PTHR30347:SF1">
    <property type="entry name" value="MECHANOSENSITIVE CHANNEL MSCK"/>
    <property type="match status" value="1"/>
</dbReference>
<reference evidence="2" key="1">
    <citation type="submission" date="2021-02" db="EMBL/GenBank/DDBJ databases">
        <title>Genomic Encyclopedia of Type Strains, Phase IV (KMG-V): Genome sequencing to study the core and pangenomes of soil and plant-associated prokaryotes.</title>
        <authorList>
            <person name="Whitman W."/>
        </authorList>
    </citation>
    <scope>NUCLEOTIDE SEQUENCE</scope>
    <source>
        <strain evidence="2">USDA 406</strain>
    </source>
</reference>
<evidence type="ECO:0000259" key="1">
    <source>
        <dbReference type="Pfam" id="PF13358"/>
    </source>
</evidence>
<dbReference type="InterPro" id="IPR052702">
    <property type="entry name" value="MscS-like_channel"/>
</dbReference>
<evidence type="ECO:0000313" key="3">
    <source>
        <dbReference type="Proteomes" id="UP000673383"/>
    </source>
</evidence>
<dbReference type="InterPro" id="IPR036397">
    <property type="entry name" value="RNaseH_sf"/>
</dbReference>
<dbReference type="Gene3D" id="3.30.420.10">
    <property type="entry name" value="Ribonuclease H-like superfamily/Ribonuclease H"/>
    <property type="match status" value="1"/>
</dbReference>
<accession>A0A8I1Y1P2</accession>
<dbReference type="EMBL" id="JAFICZ010000001">
    <property type="protein sequence ID" value="MBP1290306.1"/>
    <property type="molecule type" value="Genomic_DNA"/>
</dbReference>
<dbReference type="GO" id="GO:0003676">
    <property type="term" value="F:nucleic acid binding"/>
    <property type="evidence" value="ECO:0007669"/>
    <property type="project" value="InterPro"/>
</dbReference>
<evidence type="ECO:0000313" key="2">
    <source>
        <dbReference type="EMBL" id="MBP1290306.1"/>
    </source>
</evidence>
<gene>
    <name evidence="2" type="ORF">JOH49_000059</name>
</gene>
<dbReference type="NCBIfam" id="NF033545">
    <property type="entry name" value="transpos_IS630"/>
    <property type="match status" value="1"/>
</dbReference>
<dbReference type="RefSeq" id="WP_209943967.1">
    <property type="nucleotide sequence ID" value="NZ_JAFICZ010000001.1"/>
</dbReference>
<dbReference type="PANTHER" id="PTHR30347">
    <property type="entry name" value="POTASSIUM CHANNEL RELATED"/>
    <property type="match status" value="1"/>
</dbReference>
<organism evidence="2 3">
    <name type="scientific">Bradyrhizobium elkanii</name>
    <dbReference type="NCBI Taxonomy" id="29448"/>
    <lineage>
        <taxon>Bacteria</taxon>
        <taxon>Pseudomonadati</taxon>
        <taxon>Pseudomonadota</taxon>
        <taxon>Alphaproteobacteria</taxon>
        <taxon>Hyphomicrobiales</taxon>
        <taxon>Nitrobacteraceae</taxon>
        <taxon>Bradyrhizobium</taxon>
    </lineage>
</organism>
<dbReference type="InterPro" id="IPR012337">
    <property type="entry name" value="RNaseH-like_sf"/>
</dbReference>
<dbReference type="SUPFAM" id="SSF53098">
    <property type="entry name" value="Ribonuclease H-like"/>
    <property type="match status" value="1"/>
</dbReference>
<dbReference type="Pfam" id="PF13565">
    <property type="entry name" value="HTH_32"/>
    <property type="match status" value="1"/>
</dbReference>
<dbReference type="InterPro" id="IPR009057">
    <property type="entry name" value="Homeodomain-like_sf"/>
</dbReference>
<comment type="caution">
    <text evidence="2">The sequence shown here is derived from an EMBL/GenBank/DDBJ whole genome shotgun (WGS) entry which is preliminary data.</text>
</comment>
<protein>
    <submittedName>
        <fullName evidence="2">Transposase</fullName>
    </submittedName>
</protein>
<sequence>MAVQRLAPLILSDDERAELSSLTMRRKTAQALALRARIVLACAEGGQNTEVAAKLGLDRQTVGKWRRRFMEQRVAGLHDEPRSGAPRTIDDTRIEAVIVRTLESCPENATHWSSRDMAKTSGLSVSTVQRIWRAFGLQPHRMETFKLSTDPNFVAKVRDVVGLYVSPPEHAIVLCVDEKSQIQALDRSQPMLPMRPGQAARRSHDYKRLGTTSLFAALDIATGRVIGKCYGRHRTAEFRKFLDEIEAAVPRDLDVHLVMDNYVTHKTPMIRRWLAKRPRWHVHLTPTSSSWLNQVERFFALLTDKKIRRGVYRSVTALRADIATFIERHNADPKPFRWTKSADDILASIERFCRYNLPAKHRQMLRTSGSGH</sequence>
<dbReference type="Pfam" id="PF13358">
    <property type="entry name" value="DDE_3"/>
    <property type="match status" value="1"/>
</dbReference>
<feature type="domain" description="Tc1-like transposase DDE" evidence="1">
    <location>
        <begin position="173"/>
        <end position="315"/>
    </location>
</feature>
<name>A0A8I1Y1P2_BRAEL</name>
<dbReference type="InterPro" id="IPR038717">
    <property type="entry name" value="Tc1-like_DDE_dom"/>
</dbReference>
<dbReference type="InterPro" id="IPR047655">
    <property type="entry name" value="Transpos_IS630-like"/>
</dbReference>
<proteinExistence type="predicted"/>
<dbReference type="Proteomes" id="UP000673383">
    <property type="component" value="Unassembled WGS sequence"/>
</dbReference>
<dbReference type="SUPFAM" id="SSF46689">
    <property type="entry name" value="Homeodomain-like"/>
    <property type="match status" value="1"/>
</dbReference>